<dbReference type="PANTHER" id="PTHR33463:SF209">
    <property type="entry name" value="DISEASE RESISTANCE PROTEIN RPS2-LIKE"/>
    <property type="match status" value="1"/>
</dbReference>
<evidence type="ECO:0000256" key="6">
    <source>
        <dbReference type="SAM" id="Coils"/>
    </source>
</evidence>
<feature type="domain" description="AAA+ ATPase" evidence="7">
    <location>
        <begin position="172"/>
        <end position="322"/>
    </location>
</feature>
<dbReference type="GO" id="GO:0002758">
    <property type="term" value="P:innate immune response-activating signaling pathway"/>
    <property type="evidence" value="ECO:0007669"/>
    <property type="project" value="UniProtKB-ARBA"/>
</dbReference>
<keyword evidence="4" id="KW-0611">Plant defense</keyword>
<dbReference type="GO" id="GO:0042742">
    <property type="term" value="P:defense response to bacterium"/>
    <property type="evidence" value="ECO:0007669"/>
    <property type="project" value="UniProtKB-ARBA"/>
</dbReference>
<dbReference type="SMART" id="SM00369">
    <property type="entry name" value="LRR_TYP"/>
    <property type="match status" value="3"/>
</dbReference>
<dbReference type="Gene3D" id="3.40.50.300">
    <property type="entry name" value="P-loop containing nucleotide triphosphate hydrolases"/>
    <property type="match status" value="1"/>
</dbReference>
<dbReference type="InterPro" id="IPR027417">
    <property type="entry name" value="P-loop_NTPase"/>
</dbReference>
<sequence length="1026" mass="116385">MACINININIDVNRCLSELRTSLKLLVRPKSGIQKLEKEMARLRGKRDDIKYQIDLMEREGEIPIDEWIQWLREMEELEGQVAAIKQDFQSMTGGTSSQTQQAESSNFYSIILRMAKKLIEANELMSLTGAPVPIARFRPRRFTTRLPIPHLPPVGIDSYLNDIVGYIDGGEGNTIGIYGMGGVGKTTILMSIQQHYLLEDTIFDRVIWVVASQNCQLKRLQMDIAMGLGLKTLKESDDEQTCGDKLFSYLKNKACLLLLDDIWEHLDLQLLGMTHSATEQSQQQQQQKQPRKVVVFTTRDKAKCEQMNAEKKIKVECLNPDQAWQLFEQNSDGDVLSSDAGIKFLAEELAKECAGLPLALVTVARAMSGKRSWEAWKEALHQIRDKHVSTPIGLPEESLPMYKSFKSSYDSLENDLIRECLLCCVLWPKDYDIHKFDELIPCWIGCGIINDFNVINEAFHKGCYYLETLIAASLLEDSRRQSYYKAEHVKMPNSIRDMVLLMVSELKGNGRKWIVKAGIELSHLPSQEEWQEAERASFMRNNITSLQDYEASTFSKLCILILHGNHLSEIPPTLLTNMPLLTCLNLSLNFGIEELPKEIGSLTKLQYLNLSSTDIKSLPLEFGCLKKLEYLLLRNTRIKTIPNEIMSNLSMLKWLDIGGYFPVCDSWLNELKCLREEHHKISLGITINPANFEILNMLPNVSVWNLTVSGSESSKFSVHNLGTLKWSHRISDNLECLTILDVPGDELAINAGVDCESSFGCLKTLYFRRLGKLKNIRWNGVGFNNLHDLYISDCYMLKDVSWVLQLPCLDFLRISNCWEMEELISNVGNFNSSFGIKMLILFQMNNLHRISHQPLHFPNLKNINVCHCPRLKKLPFGTGILRSGLKEIIGDQTWWDSLDWDDNSNRDSLTTLFRSSLGSGWINEAEREGKFPTNEVSQWLREVEDLEGQVADINQDFQSIADLVRALDPIATVGPPESTVMLSISQRPPVGIDSYGEDIVGYIDGGESKLIGIYEMGGVGKTIML</sequence>
<organism evidence="8 9">
    <name type="scientific">Zingiber officinale</name>
    <name type="common">Ginger</name>
    <name type="synonym">Amomum zingiber</name>
    <dbReference type="NCBI Taxonomy" id="94328"/>
    <lineage>
        <taxon>Eukaryota</taxon>
        <taxon>Viridiplantae</taxon>
        <taxon>Streptophyta</taxon>
        <taxon>Embryophyta</taxon>
        <taxon>Tracheophyta</taxon>
        <taxon>Spermatophyta</taxon>
        <taxon>Magnoliopsida</taxon>
        <taxon>Liliopsida</taxon>
        <taxon>Zingiberales</taxon>
        <taxon>Zingiberaceae</taxon>
        <taxon>Zingiber</taxon>
    </lineage>
</organism>
<keyword evidence="9" id="KW-1185">Reference proteome</keyword>
<dbReference type="FunFam" id="3.40.50.300:FF:001091">
    <property type="entry name" value="Probable disease resistance protein At1g61300"/>
    <property type="match status" value="1"/>
</dbReference>
<keyword evidence="5" id="KW-0067">ATP-binding</keyword>
<keyword evidence="6" id="KW-0175">Coiled coil</keyword>
<gene>
    <name evidence="8" type="ORF">ZIOFF_012784</name>
</gene>
<evidence type="ECO:0000256" key="2">
    <source>
        <dbReference type="ARBA" id="ARBA00022614"/>
    </source>
</evidence>
<dbReference type="Gene3D" id="1.10.8.430">
    <property type="entry name" value="Helical domain of apoptotic protease-activating factors"/>
    <property type="match status" value="1"/>
</dbReference>
<dbReference type="GO" id="GO:0009626">
    <property type="term" value="P:plant-type hypersensitive response"/>
    <property type="evidence" value="ECO:0007669"/>
    <property type="project" value="UniProtKB-ARBA"/>
</dbReference>
<dbReference type="Pfam" id="PF00931">
    <property type="entry name" value="NB-ARC"/>
    <property type="match status" value="1"/>
</dbReference>
<proteinExistence type="inferred from homology"/>
<keyword evidence="2" id="KW-0433">Leucine-rich repeat</keyword>
<dbReference type="Proteomes" id="UP000734854">
    <property type="component" value="Unassembled WGS sequence"/>
</dbReference>
<dbReference type="SUPFAM" id="SSF52058">
    <property type="entry name" value="L domain-like"/>
    <property type="match status" value="1"/>
</dbReference>
<dbReference type="FunFam" id="1.10.10.10:FF:000322">
    <property type="entry name" value="Probable disease resistance protein At1g63360"/>
    <property type="match status" value="1"/>
</dbReference>
<keyword evidence="3" id="KW-0677">Repeat</keyword>
<protein>
    <recommendedName>
        <fullName evidence="7">AAA+ ATPase domain-containing protein</fullName>
    </recommendedName>
</protein>
<dbReference type="Gene3D" id="3.80.10.10">
    <property type="entry name" value="Ribonuclease Inhibitor"/>
    <property type="match status" value="2"/>
</dbReference>
<evidence type="ECO:0000259" key="7">
    <source>
        <dbReference type="SMART" id="SM00382"/>
    </source>
</evidence>
<dbReference type="SMART" id="SM00382">
    <property type="entry name" value="AAA"/>
    <property type="match status" value="1"/>
</dbReference>
<dbReference type="GO" id="GO:0043531">
    <property type="term" value="F:ADP binding"/>
    <property type="evidence" value="ECO:0007669"/>
    <property type="project" value="InterPro"/>
</dbReference>
<dbReference type="InterPro" id="IPR050905">
    <property type="entry name" value="Plant_NBS-LRR"/>
</dbReference>
<dbReference type="Pfam" id="PF13855">
    <property type="entry name" value="LRR_8"/>
    <property type="match status" value="1"/>
</dbReference>
<dbReference type="InterPro" id="IPR003593">
    <property type="entry name" value="AAA+_ATPase"/>
</dbReference>
<evidence type="ECO:0000256" key="3">
    <source>
        <dbReference type="ARBA" id="ARBA00022737"/>
    </source>
</evidence>
<evidence type="ECO:0000256" key="4">
    <source>
        <dbReference type="ARBA" id="ARBA00022821"/>
    </source>
</evidence>
<dbReference type="InterPro" id="IPR032675">
    <property type="entry name" value="LRR_dom_sf"/>
</dbReference>
<evidence type="ECO:0000256" key="5">
    <source>
        <dbReference type="ARBA" id="ARBA00022840"/>
    </source>
</evidence>
<reference evidence="8 9" key="1">
    <citation type="submission" date="2020-08" db="EMBL/GenBank/DDBJ databases">
        <title>Plant Genome Project.</title>
        <authorList>
            <person name="Zhang R.-G."/>
        </authorList>
    </citation>
    <scope>NUCLEOTIDE SEQUENCE [LARGE SCALE GENOMIC DNA]</scope>
    <source>
        <tissue evidence="8">Rhizome</tissue>
    </source>
</reference>
<dbReference type="EMBL" id="JACMSC010000003">
    <property type="protein sequence ID" value="KAG6530545.1"/>
    <property type="molecule type" value="Genomic_DNA"/>
</dbReference>
<dbReference type="InterPro" id="IPR042197">
    <property type="entry name" value="Apaf_helical"/>
</dbReference>
<feature type="coiled-coil region" evidence="6">
    <location>
        <begin position="33"/>
        <end position="60"/>
    </location>
</feature>
<dbReference type="InterPro" id="IPR003591">
    <property type="entry name" value="Leu-rich_rpt_typical-subtyp"/>
</dbReference>
<comment type="similarity">
    <text evidence="1">Belongs to the disease resistance NB-LRR family.</text>
</comment>
<dbReference type="PRINTS" id="PR00364">
    <property type="entry name" value="DISEASERSIST"/>
</dbReference>
<evidence type="ECO:0000313" key="8">
    <source>
        <dbReference type="EMBL" id="KAG6530545.1"/>
    </source>
</evidence>
<evidence type="ECO:0000256" key="1">
    <source>
        <dbReference type="ARBA" id="ARBA00008894"/>
    </source>
</evidence>
<evidence type="ECO:0000313" key="9">
    <source>
        <dbReference type="Proteomes" id="UP000734854"/>
    </source>
</evidence>
<dbReference type="InterPro" id="IPR002182">
    <property type="entry name" value="NB-ARC"/>
</dbReference>
<dbReference type="PANTHER" id="PTHR33463">
    <property type="entry name" value="NB-ARC DOMAIN-CONTAINING PROTEIN-RELATED"/>
    <property type="match status" value="1"/>
</dbReference>
<dbReference type="InterPro" id="IPR001611">
    <property type="entry name" value="Leu-rich_rpt"/>
</dbReference>
<dbReference type="GO" id="GO:0005524">
    <property type="term" value="F:ATP binding"/>
    <property type="evidence" value="ECO:0007669"/>
    <property type="project" value="UniProtKB-KW"/>
</dbReference>
<accession>A0A8J5IAI7</accession>
<dbReference type="AlphaFoldDB" id="A0A8J5IAI7"/>
<keyword evidence="5" id="KW-0547">Nucleotide-binding</keyword>
<dbReference type="SUPFAM" id="SSF52540">
    <property type="entry name" value="P-loop containing nucleoside triphosphate hydrolases"/>
    <property type="match status" value="1"/>
</dbReference>
<name>A0A8J5IAI7_ZINOF</name>
<comment type="caution">
    <text evidence="8">The sequence shown here is derived from an EMBL/GenBank/DDBJ whole genome shotgun (WGS) entry which is preliminary data.</text>
</comment>